<feature type="domain" description="Fcf2 pre-rRNA processing C-terminal" evidence="4">
    <location>
        <begin position="314"/>
        <end position="404"/>
    </location>
</feature>
<dbReference type="PANTHER" id="PTHR21686">
    <property type="entry name" value="DEOXYNUCLEOTIDYLTRANSFERASE TERMINAL-INTERACTING PROTEIN 2"/>
    <property type="match status" value="1"/>
</dbReference>
<dbReference type="GO" id="GO:0003723">
    <property type="term" value="F:RNA binding"/>
    <property type="evidence" value="ECO:0007669"/>
    <property type="project" value="TreeGrafter"/>
</dbReference>
<feature type="compositionally biased region" description="Basic and acidic residues" evidence="3">
    <location>
        <begin position="71"/>
        <end position="91"/>
    </location>
</feature>
<organism evidence="5 6">
    <name type="scientific">Tetradesmus obliquus</name>
    <name type="common">Green alga</name>
    <name type="synonym">Acutodesmus obliquus</name>
    <dbReference type="NCBI Taxonomy" id="3088"/>
    <lineage>
        <taxon>Eukaryota</taxon>
        <taxon>Viridiplantae</taxon>
        <taxon>Chlorophyta</taxon>
        <taxon>core chlorophytes</taxon>
        <taxon>Chlorophyceae</taxon>
        <taxon>CS clade</taxon>
        <taxon>Sphaeropleales</taxon>
        <taxon>Scenedesmaceae</taxon>
        <taxon>Tetradesmus</taxon>
    </lineage>
</organism>
<evidence type="ECO:0000313" key="5">
    <source>
        <dbReference type="EMBL" id="SZX59586.1"/>
    </source>
</evidence>
<sequence>MVSTRRSRSLTAQTDDAAEAGPGSQQEVSSGKSTHKSSAAIGHGAAGQLQPIAEEPAATAVAAAAAAAGHDAAEEQHEGQQQHEEQLRPAEDSQQQQRGQHSQQQQQTRLPAAKHGRAGAPAAAAAAAAATSEEDDSESEQAADDGKDDEGWDFDGPDMLQNLAASIRSALGSSEPPGQRHHAAAAAGSDSDADDMGLGHLRWRPQTGLQLPARAARVVAAAAAGNQQQQRELAAAGPQVHNPAVAAAAAGEDDPAAAAAPPPEGPSVAAATKPKGLAKQLPAAAAAPSNQQRGKKGSGKGAAAAAAAAGGEGADRKWYQLPAVEITDEVKRDLRLLRLRGAYDPKRFYKSFDETKFPKHFAIGTVVDDAQDFYGGRLTAGQRKATLTEQLLADPELQHTRKKRYGRLQEEAQKWVKHKKRKTSQPRKTPSKHRPKH</sequence>
<dbReference type="PANTHER" id="PTHR21686:SF12">
    <property type="entry name" value="DEOXYNUCLEOTIDYLTRANSFERASE TERMINAL-INTERACTING PROTEIN 2"/>
    <property type="match status" value="1"/>
</dbReference>
<keyword evidence="6" id="KW-1185">Reference proteome</keyword>
<dbReference type="STRING" id="3088.A0A383V5D4"/>
<feature type="compositionally biased region" description="Basic residues" evidence="3">
    <location>
        <begin position="415"/>
        <end position="437"/>
    </location>
</feature>
<feature type="compositionally biased region" description="Polar residues" evidence="3">
    <location>
        <begin position="23"/>
        <end position="32"/>
    </location>
</feature>
<protein>
    <recommendedName>
        <fullName evidence="4">Fcf2 pre-rRNA processing C-terminal domain-containing protein</fullName>
    </recommendedName>
</protein>
<dbReference type="InterPro" id="IPR014810">
    <property type="entry name" value="Fcf2_C"/>
</dbReference>
<dbReference type="InterPro" id="IPR039883">
    <property type="entry name" value="Fcf2/DNTTIP2"/>
</dbReference>
<evidence type="ECO:0000256" key="1">
    <source>
        <dbReference type="ARBA" id="ARBA00004604"/>
    </source>
</evidence>
<dbReference type="GO" id="GO:0005730">
    <property type="term" value="C:nucleolus"/>
    <property type="evidence" value="ECO:0007669"/>
    <property type="project" value="UniProtKB-SubCell"/>
</dbReference>
<comment type="subcellular location">
    <subcellularLocation>
        <location evidence="1">Nucleus</location>
        <location evidence="1">Nucleolus</location>
    </subcellularLocation>
</comment>
<dbReference type="Pfam" id="PF08698">
    <property type="entry name" value="Fcf2"/>
    <property type="match status" value="1"/>
</dbReference>
<feature type="region of interest" description="Disordered" evidence="3">
    <location>
        <begin position="397"/>
        <end position="437"/>
    </location>
</feature>
<dbReference type="AlphaFoldDB" id="A0A383V5D4"/>
<evidence type="ECO:0000256" key="3">
    <source>
        <dbReference type="SAM" id="MobiDB-lite"/>
    </source>
</evidence>
<dbReference type="GO" id="GO:0006396">
    <property type="term" value="P:RNA processing"/>
    <property type="evidence" value="ECO:0007669"/>
    <property type="project" value="TreeGrafter"/>
</dbReference>
<evidence type="ECO:0000259" key="4">
    <source>
        <dbReference type="Pfam" id="PF08698"/>
    </source>
</evidence>
<reference evidence="5 6" key="1">
    <citation type="submission" date="2016-10" db="EMBL/GenBank/DDBJ databases">
        <authorList>
            <person name="Cai Z."/>
        </authorList>
    </citation>
    <scope>NUCLEOTIDE SEQUENCE [LARGE SCALE GENOMIC DNA]</scope>
</reference>
<feature type="compositionally biased region" description="Acidic residues" evidence="3">
    <location>
        <begin position="132"/>
        <end position="156"/>
    </location>
</feature>
<feature type="compositionally biased region" description="Low complexity" evidence="3">
    <location>
        <begin position="118"/>
        <end position="131"/>
    </location>
</feature>
<feature type="compositionally biased region" description="Low complexity" evidence="3">
    <location>
        <begin position="213"/>
        <end position="224"/>
    </location>
</feature>
<evidence type="ECO:0000313" key="6">
    <source>
        <dbReference type="Proteomes" id="UP000256970"/>
    </source>
</evidence>
<feature type="compositionally biased region" description="Low complexity" evidence="3">
    <location>
        <begin position="266"/>
        <end position="288"/>
    </location>
</feature>
<feature type="compositionally biased region" description="Low complexity" evidence="3">
    <location>
        <begin position="94"/>
        <end position="107"/>
    </location>
</feature>
<evidence type="ECO:0000256" key="2">
    <source>
        <dbReference type="ARBA" id="ARBA00023242"/>
    </source>
</evidence>
<keyword evidence="2" id="KW-0539">Nucleus</keyword>
<accession>A0A383V5D4</accession>
<feature type="region of interest" description="Disordered" evidence="3">
    <location>
        <begin position="1"/>
        <end position="303"/>
    </location>
</feature>
<dbReference type="Proteomes" id="UP000256970">
    <property type="component" value="Unassembled WGS sequence"/>
</dbReference>
<dbReference type="EMBL" id="FNXT01000007">
    <property type="protein sequence ID" value="SZX59586.1"/>
    <property type="molecule type" value="Genomic_DNA"/>
</dbReference>
<feature type="compositionally biased region" description="Low complexity" evidence="3">
    <location>
        <begin position="53"/>
        <end position="70"/>
    </location>
</feature>
<name>A0A383V5D4_TETOB</name>
<gene>
    <name evidence="5" type="ORF">BQ4739_LOCUS194</name>
</gene>
<proteinExistence type="predicted"/>